<accession>A0AA48LZ15</accession>
<organism evidence="1">
    <name type="scientific">freshwater sediment metagenome</name>
    <dbReference type="NCBI Taxonomy" id="556182"/>
    <lineage>
        <taxon>unclassified sequences</taxon>
        <taxon>metagenomes</taxon>
        <taxon>ecological metagenomes</taxon>
    </lineage>
</organism>
<evidence type="ECO:0000313" key="1">
    <source>
        <dbReference type="EMBL" id="CAJ0866328.1"/>
    </source>
</evidence>
<proteinExistence type="predicted"/>
<dbReference type="EMBL" id="OY288114">
    <property type="protein sequence ID" value="CAJ0866328.1"/>
    <property type="molecule type" value="Genomic_DNA"/>
</dbReference>
<sequence>MPLHPGKILGLAVLAGALGLTPAGAADWDDYGYAREQPGGDYGHCRRSGWDRGGWDRRGWDDGGAVRGVAAQPGYGGCYVVERPIRDGWGNIVDYRRVEVCE</sequence>
<dbReference type="AlphaFoldDB" id="A0AA48LZ15"/>
<gene>
    <name evidence="1" type="ORF">AMST5_01849</name>
</gene>
<reference evidence="1" key="1">
    <citation type="submission" date="2023-07" db="EMBL/GenBank/DDBJ databases">
        <authorList>
            <person name="Pelsma A.J. K."/>
        </authorList>
    </citation>
    <scope>NUCLEOTIDE SEQUENCE</scope>
</reference>
<name>A0AA48LZ15_9ZZZZ</name>
<protein>
    <submittedName>
        <fullName evidence="1">Uncharacterized protein</fullName>
    </submittedName>
</protein>